<dbReference type="AlphaFoldDB" id="A0A840A7L1"/>
<organism evidence="6 7">
    <name type="scientific">Roseococcus suduntuyensis</name>
    <dbReference type="NCBI Taxonomy" id="455361"/>
    <lineage>
        <taxon>Bacteria</taxon>
        <taxon>Pseudomonadati</taxon>
        <taxon>Pseudomonadota</taxon>
        <taxon>Alphaproteobacteria</taxon>
        <taxon>Acetobacterales</taxon>
        <taxon>Roseomonadaceae</taxon>
        <taxon>Roseococcus</taxon>
    </lineage>
</organism>
<evidence type="ECO:0000256" key="3">
    <source>
        <dbReference type="SAM" id="SignalP"/>
    </source>
</evidence>
<evidence type="ECO:0000313" key="7">
    <source>
        <dbReference type="Proteomes" id="UP000553193"/>
    </source>
</evidence>
<feature type="domain" description="DUF2207" evidence="4">
    <location>
        <begin position="26"/>
        <end position="212"/>
    </location>
</feature>
<proteinExistence type="predicted"/>
<dbReference type="Pfam" id="PF09972">
    <property type="entry name" value="DUF2207"/>
    <property type="match status" value="1"/>
</dbReference>
<protein>
    <submittedName>
        <fullName evidence="6">Putative membrane protein YgcG</fullName>
    </submittedName>
</protein>
<keyword evidence="3" id="KW-0732">Signal</keyword>
<dbReference type="RefSeq" id="WP_184381826.1">
    <property type="nucleotide sequence ID" value="NZ_JACIDJ010000001.1"/>
</dbReference>
<keyword evidence="2" id="KW-0472">Membrane</keyword>
<dbReference type="EMBL" id="JACIDJ010000001">
    <property type="protein sequence ID" value="MBB3896872.1"/>
    <property type="molecule type" value="Genomic_DNA"/>
</dbReference>
<feature type="compositionally biased region" description="Low complexity" evidence="1">
    <location>
        <begin position="596"/>
        <end position="606"/>
    </location>
</feature>
<reference evidence="6 7" key="1">
    <citation type="submission" date="2020-08" db="EMBL/GenBank/DDBJ databases">
        <title>Genomic Encyclopedia of Type Strains, Phase IV (KMG-IV): sequencing the most valuable type-strain genomes for metagenomic binning, comparative biology and taxonomic classification.</title>
        <authorList>
            <person name="Goeker M."/>
        </authorList>
    </citation>
    <scope>NUCLEOTIDE SEQUENCE [LARGE SCALE GENOMIC DNA]</scope>
    <source>
        <strain evidence="6 7">DSM 19979</strain>
    </source>
</reference>
<dbReference type="Pfam" id="PF20990">
    <property type="entry name" value="DUF2207_C"/>
    <property type="match status" value="1"/>
</dbReference>
<evidence type="ECO:0000259" key="5">
    <source>
        <dbReference type="Pfam" id="PF20990"/>
    </source>
</evidence>
<feature type="chain" id="PRO_5032962939" evidence="3">
    <location>
        <begin position="19"/>
        <end position="626"/>
    </location>
</feature>
<keyword evidence="2" id="KW-1133">Transmembrane helix</keyword>
<evidence type="ECO:0000256" key="2">
    <source>
        <dbReference type="SAM" id="Phobius"/>
    </source>
</evidence>
<dbReference type="InterPro" id="IPR048389">
    <property type="entry name" value="YciQ-like_C"/>
</dbReference>
<dbReference type="Proteomes" id="UP000553193">
    <property type="component" value="Unassembled WGS sequence"/>
</dbReference>
<evidence type="ECO:0000256" key="1">
    <source>
        <dbReference type="SAM" id="MobiDB-lite"/>
    </source>
</evidence>
<gene>
    <name evidence="6" type="ORF">GGQ83_000298</name>
</gene>
<feature type="domain" description="Predicted membrane protein YciQ-like C-terminal" evidence="5">
    <location>
        <begin position="269"/>
        <end position="556"/>
    </location>
</feature>
<feature type="transmembrane region" description="Helical" evidence="2">
    <location>
        <begin position="407"/>
        <end position="426"/>
    </location>
</feature>
<keyword evidence="7" id="KW-1185">Reference proteome</keyword>
<feature type="transmembrane region" description="Helical" evidence="2">
    <location>
        <begin position="382"/>
        <end position="401"/>
    </location>
</feature>
<feature type="region of interest" description="Disordered" evidence="1">
    <location>
        <begin position="596"/>
        <end position="626"/>
    </location>
</feature>
<feature type="compositionally biased region" description="Gly residues" evidence="1">
    <location>
        <begin position="607"/>
        <end position="626"/>
    </location>
</feature>
<comment type="caution">
    <text evidence="6">The sequence shown here is derived from an EMBL/GenBank/DDBJ whole genome shotgun (WGS) entry which is preliminary data.</text>
</comment>
<feature type="transmembrane region" description="Helical" evidence="2">
    <location>
        <begin position="447"/>
        <end position="468"/>
    </location>
</feature>
<evidence type="ECO:0000313" key="6">
    <source>
        <dbReference type="EMBL" id="MBB3896872.1"/>
    </source>
</evidence>
<feature type="transmembrane region" description="Helical" evidence="2">
    <location>
        <begin position="474"/>
        <end position="494"/>
    </location>
</feature>
<sequence length="626" mass="67798">MRWLLALLLWLTAGAALAQQVEVTRDFSARIEIQADGALIVTEEIEVLALGQAIRRGIYRDYDLRPIDPAGLFRAGFQVLEATRNGEPETFRTERIGGGVRVYLGRADAVLTHGVHRYRLRFRMENEVRAFEGFDEVYWNVNGTGWAFPVLRLSAEVVLPQGATATRQSAYTGRARERGSDARITNPGDGRIEFRTTRPLAAGENLTIAVGFPQGFVTHDARHGALHWLMNRSPLEVGGVVLALLLAYYGFVWHRVGRDPRGGPIIPVYQPSLPPAAMRFIERMGFDAQCLSAAVISLAVKGHLTISEDASRQIILTRAVPPPGAPAPSAGEAVLLQQLLGGRQMIVLAQGNHSALSTARSALRRHLDATFNRVFFRRNTGWKVLGVLITLLGWAAMALTHPHVLEVAPFVLMVGAFSGAALHVPLRLVRDVRQWRAGIGLREAVGMVMAAVSSLVIIGFTLFGIFFAVEVMGWEMVAGTIALVAVNVIFHHLLKAPTPTGREALDEIEGMRLYLTVAEAERLRFHNPPDRTPEHFEALLPYAVALGVETAWTRQFSDVLARAATSPEGYQPRWYRGGRYRGSGLSGLGSALASSYGSAARSPSSSGSGGGGRSGGGGGSRGGGGW</sequence>
<dbReference type="InterPro" id="IPR018702">
    <property type="entry name" value="DUF2207"/>
</dbReference>
<evidence type="ECO:0000259" key="4">
    <source>
        <dbReference type="Pfam" id="PF09972"/>
    </source>
</evidence>
<feature type="transmembrane region" description="Helical" evidence="2">
    <location>
        <begin position="235"/>
        <end position="253"/>
    </location>
</feature>
<feature type="signal peptide" evidence="3">
    <location>
        <begin position="1"/>
        <end position="18"/>
    </location>
</feature>
<keyword evidence="2" id="KW-0812">Transmembrane</keyword>
<name>A0A840A7L1_9PROT</name>
<accession>A0A840A7L1</accession>